<comment type="catalytic activity">
    <reaction evidence="1 7">
        <text>3-dehydroquinate = 3-dehydroshikimate + H2O</text>
        <dbReference type="Rhea" id="RHEA:21096"/>
        <dbReference type="ChEBI" id="CHEBI:15377"/>
        <dbReference type="ChEBI" id="CHEBI:16630"/>
        <dbReference type="ChEBI" id="CHEBI:32364"/>
        <dbReference type="EC" id="4.2.1.10"/>
    </reaction>
</comment>
<dbReference type="STRING" id="1390249.BHU72_02255"/>
<keyword evidence="7" id="KW-0028">Amino-acid biosynthesis</keyword>
<feature type="binding site" evidence="7 9">
    <location>
        <begin position="102"/>
        <end position="103"/>
    </location>
    <ligand>
        <name>substrate</name>
    </ligand>
</feature>
<dbReference type="CDD" id="cd00466">
    <property type="entry name" value="DHQase_II"/>
    <property type="match status" value="1"/>
</dbReference>
<evidence type="ECO:0000313" key="12">
    <source>
        <dbReference type="Proteomes" id="UP000095255"/>
    </source>
</evidence>
<dbReference type="PIRSF" id="PIRSF001399">
    <property type="entry name" value="DHquinase_II"/>
    <property type="match status" value="1"/>
</dbReference>
<dbReference type="InterPro" id="IPR001874">
    <property type="entry name" value="DHquinase_II"/>
</dbReference>
<proteinExistence type="inferred from homology"/>
<protein>
    <recommendedName>
        <fullName evidence="5 7">3-dehydroquinate dehydratase</fullName>
        <shortName evidence="7">3-dehydroquinase</shortName>
        <ecNumber evidence="5 7">4.2.1.10</ecNumber>
    </recommendedName>
    <alternativeName>
        <fullName evidence="7">Type II DHQase</fullName>
    </alternativeName>
</protein>
<comment type="pathway">
    <text evidence="2 7">Metabolic intermediate biosynthesis; chorismate biosynthesis; chorismate from D-erythrose 4-phosphate and phosphoenolpyruvate: step 3/7.</text>
</comment>
<gene>
    <name evidence="7" type="primary">aroQ</name>
    <name evidence="11" type="ORF">BHU72_02255</name>
</gene>
<dbReference type="SUPFAM" id="SSF52304">
    <property type="entry name" value="Type II 3-dehydroquinate dehydratase"/>
    <property type="match status" value="1"/>
</dbReference>
<evidence type="ECO:0000256" key="6">
    <source>
        <dbReference type="ARBA" id="ARBA00023239"/>
    </source>
</evidence>
<comment type="subunit">
    <text evidence="4 7">Homododecamer.</text>
</comment>
<keyword evidence="12" id="KW-1185">Reference proteome</keyword>
<feature type="binding site" evidence="7 9">
    <location>
        <position position="81"/>
    </location>
    <ligand>
        <name>substrate</name>
    </ligand>
</feature>
<dbReference type="PANTHER" id="PTHR21272:SF3">
    <property type="entry name" value="CATABOLIC 3-DEHYDROQUINASE"/>
    <property type="match status" value="1"/>
</dbReference>
<dbReference type="Proteomes" id="UP000095255">
    <property type="component" value="Unassembled WGS sequence"/>
</dbReference>
<organism evidence="11 12">
    <name type="scientific">Desulfuribacillus stibiiarsenatis</name>
    <dbReference type="NCBI Taxonomy" id="1390249"/>
    <lineage>
        <taxon>Bacteria</taxon>
        <taxon>Bacillati</taxon>
        <taxon>Bacillota</taxon>
        <taxon>Desulfuribacillia</taxon>
        <taxon>Desulfuribacillales</taxon>
        <taxon>Desulfuribacillaceae</taxon>
        <taxon>Desulfuribacillus</taxon>
    </lineage>
</organism>
<feature type="binding site" evidence="7 9">
    <location>
        <position position="88"/>
    </location>
    <ligand>
        <name>substrate</name>
    </ligand>
</feature>
<evidence type="ECO:0000256" key="10">
    <source>
        <dbReference type="PIRSR" id="PIRSR001399-3"/>
    </source>
</evidence>
<dbReference type="AlphaFoldDB" id="A0A1E5L681"/>
<dbReference type="HAMAP" id="MF_00169">
    <property type="entry name" value="AroQ"/>
    <property type="match status" value="1"/>
</dbReference>
<evidence type="ECO:0000256" key="7">
    <source>
        <dbReference type="HAMAP-Rule" id="MF_00169"/>
    </source>
</evidence>
<dbReference type="NCBIfam" id="NF003806">
    <property type="entry name" value="PRK05395.1-3"/>
    <property type="match status" value="1"/>
</dbReference>
<comment type="similarity">
    <text evidence="3 7">Belongs to the type-II 3-dehydroquinase family.</text>
</comment>
<feature type="binding site" evidence="7 9">
    <location>
        <position position="112"/>
    </location>
    <ligand>
        <name>substrate</name>
    </ligand>
</feature>
<dbReference type="Gene3D" id="3.40.50.9100">
    <property type="entry name" value="Dehydroquinase, class II"/>
    <property type="match status" value="1"/>
</dbReference>
<dbReference type="GO" id="GO:0019631">
    <property type="term" value="P:quinate catabolic process"/>
    <property type="evidence" value="ECO:0007669"/>
    <property type="project" value="TreeGrafter"/>
</dbReference>
<evidence type="ECO:0000256" key="3">
    <source>
        <dbReference type="ARBA" id="ARBA00011037"/>
    </source>
</evidence>
<dbReference type="Pfam" id="PF01220">
    <property type="entry name" value="DHquinase_II"/>
    <property type="match status" value="1"/>
</dbReference>
<evidence type="ECO:0000256" key="9">
    <source>
        <dbReference type="PIRSR" id="PIRSR001399-2"/>
    </source>
</evidence>
<evidence type="ECO:0000256" key="4">
    <source>
        <dbReference type="ARBA" id="ARBA00011193"/>
    </source>
</evidence>
<keyword evidence="7" id="KW-0057">Aromatic amino acid biosynthesis</keyword>
<feature type="site" description="Transition state stabilizer" evidence="7 10">
    <location>
        <position position="19"/>
    </location>
</feature>
<name>A0A1E5L681_9FIRM</name>
<evidence type="ECO:0000256" key="8">
    <source>
        <dbReference type="PIRSR" id="PIRSR001399-1"/>
    </source>
</evidence>
<dbReference type="EC" id="4.2.1.10" evidence="5 7"/>
<accession>A0A1E5L681</accession>
<dbReference type="InterPro" id="IPR036441">
    <property type="entry name" value="DHquinase_II_sf"/>
</dbReference>
<comment type="function">
    <text evidence="7">Catalyzes a trans-dehydration via an enolate intermediate.</text>
</comment>
<evidence type="ECO:0000256" key="2">
    <source>
        <dbReference type="ARBA" id="ARBA00004902"/>
    </source>
</evidence>
<dbReference type="UniPathway" id="UPA00053">
    <property type="reaction ID" value="UER00086"/>
</dbReference>
<evidence type="ECO:0000256" key="1">
    <source>
        <dbReference type="ARBA" id="ARBA00001864"/>
    </source>
</evidence>
<dbReference type="GO" id="GO:0003855">
    <property type="term" value="F:3-dehydroquinate dehydratase activity"/>
    <property type="evidence" value="ECO:0007669"/>
    <property type="project" value="UniProtKB-UniRule"/>
</dbReference>
<dbReference type="OrthoDB" id="9790793at2"/>
<reference evidence="11 12" key="1">
    <citation type="submission" date="2016-09" db="EMBL/GenBank/DDBJ databases">
        <title>Desulfuribacillus arsenicus sp. nov., an obligately anaerobic, dissimilatory arsenic- and antimonate-reducing bacterium isolated from anoxic sediments.</title>
        <authorList>
            <person name="Abin C.A."/>
            <person name="Hollibaugh J.T."/>
        </authorList>
    </citation>
    <scope>NUCLEOTIDE SEQUENCE [LARGE SCALE GENOMIC DNA]</scope>
    <source>
        <strain evidence="11 12">MLFW-2</strain>
    </source>
</reference>
<dbReference type="EMBL" id="MJAT01000012">
    <property type="protein sequence ID" value="OEH85640.1"/>
    <property type="molecule type" value="Genomic_DNA"/>
</dbReference>
<feature type="binding site" evidence="7 9">
    <location>
        <position position="75"/>
    </location>
    <ligand>
        <name>substrate</name>
    </ligand>
</feature>
<sequence>MFGKILVLHGANLNRLGKREPEVYGTQTLADIEQNIDLFVKEKGYTMEAYQSNHEGALIDQIHNAEGKYDGIVMNPGAFTHYSIAIRDAISSVKVPVIEVHLSNIYSREEFRHHSVLSPVCVGQITGFGAYSYILGCQALIQHLQKTKG</sequence>
<comment type="caution">
    <text evidence="11">The sequence shown here is derived from an EMBL/GenBank/DDBJ whole genome shotgun (WGS) entry which is preliminary data.</text>
</comment>
<dbReference type="NCBIfam" id="TIGR01088">
    <property type="entry name" value="aroQ"/>
    <property type="match status" value="1"/>
</dbReference>
<dbReference type="NCBIfam" id="NF003805">
    <property type="entry name" value="PRK05395.1-2"/>
    <property type="match status" value="1"/>
</dbReference>
<keyword evidence="6 7" id="KW-0456">Lyase</keyword>
<dbReference type="NCBIfam" id="NF003807">
    <property type="entry name" value="PRK05395.1-4"/>
    <property type="match status" value="1"/>
</dbReference>
<feature type="active site" description="Proton acceptor" evidence="7 8">
    <location>
        <position position="24"/>
    </location>
</feature>
<feature type="active site" description="Proton donor" evidence="7 8">
    <location>
        <position position="101"/>
    </location>
</feature>
<dbReference type="GO" id="GO:0008652">
    <property type="term" value="P:amino acid biosynthetic process"/>
    <property type="evidence" value="ECO:0007669"/>
    <property type="project" value="UniProtKB-KW"/>
</dbReference>
<evidence type="ECO:0000256" key="5">
    <source>
        <dbReference type="ARBA" id="ARBA00012060"/>
    </source>
</evidence>
<dbReference type="GO" id="GO:0009073">
    <property type="term" value="P:aromatic amino acid family biosynthetic process"/>
    <property type="evidence" value="ECO:0007669"/>
    <property type="project" value="UniProtKB-KW"/>
</dbReference>
<dbReference type="PANTHER" id="PTHR21272">
    <property type="entry name" value="CATABOLIC 3-DEHYDROQUINASE"/>
    <property type="match status" value="1"/>
</dbReference>
<evidence type="ECO:0000313" key="11">
    <source>
        <dbReference type="EMBL" id="OEH85640.1"/>
    </source>
</evidence>
<dbReference type="RefSeq" id="WP_069701724.1">
    <property type="nucleotide sequence ID" value="NZ_MJAT01000012.1"/>
</dbReference>
<dbReference type="GO" id="GO:0009423">
    <property type="term" value="P:chorismate biosynthetic process"/>
    <property type="evidence" value="ECO:0007669"/>
    <property type="project" value="UniProtKB-UniRule"/>
</dbReference>